<reference evidence="1 2" key="1">
    <citation type="submission" date="2015-03" db="EMBL/GenBank/DDBJ databases">
        <title>Genome sequence of Kiloniella sp. P1-1, isolated from the gut microflora of Pacific white shrimp, Penaeus vannamei.</title>
        <authorList>
            <person name="Shao Z."/>
            <person name="Wang L."/>
            <person name="Li X."/>
        </authorList>
    </citation>
    <scope>NUCLEOTIDE SEQUENCE [LARGE SCALE GENOMIC DNA]</scope>
    <source>
        <strain evidence="1 2">P1-1</strain>
    </source>
</reference>
<dbReference type="AlphaFoldDB" id="A0A0M2RGQ8"/>
<dbReference type="EMBL" id="LANI01000001">
    <property type="protein sequence ID" value="KKJ78748.1"/>
    <property type="molecule type" value="Genomic_DNA"/>
</dbReference>
<dbReference type="RefSeq" id="WP_046501911.1">
    <property type="nucleotide sequence ID" value="NZ_LANI01000001.1"/>
</dbReference>
<dbReference type="Proteomes" id="UP000034491">
    <property type="component" value="Unassembled WGS sequence"/>
</dbReference>
<gene>
    <name evidence="1" type="ORF">WH95_01345</name>
</gene>
<evidence type="ECO:0000313" key="2">
    <source>
        <dbReference type="Proteomes" id="UP000034491"/>
    </source>
</evidence>
<organism evidence="1 2">
    <name type="scientific">Kiloniella litopenaei</name>
    <dbReference type="NCBI Taxonomy" id="1549748"/>
    <lineage>
        <taxon>Bacteria</taxon>
        <taxon>Pseudomonadati</taxon>
        <taxon>Pseudomonadota</taxon>
        <taxon>Alphaproteobacteria</taxon>
        <taxon>Rhodospirillales</taxon>
        <taxon>Kiloniellaceae</taxon>
        <taxon>Kiloniella</taxon>
    </lineage>
</organism>
<dbReference type="OrthoDB" id="7860821at2"/>
<evidence type="ECO:0000313" key="1">
    <source>
        <dbReference type="EMBL" id="KKJ78748.1"/>
    </source>
</evidence>
<comment type="caution">
    <text evidence="1">The sequence shown here is derived from an EMBL/GenBank/DDBJ whole genome shotgun (WGS) entry which is preliminary data.</text>
</comment>
<sequence>MKKAKKQETFLFNYWRDYWQNTGSKSWLSLLGKPPLEEPISMKVARGYTQAVRAQEYSPENLLIHLSNQLKQIDQIRDRENTLFGRIYNKMAGDNPRIVTLDGTVIQQLYDTAEQTPPIIIERQKLYEIDHAELRELYKQASKVISPIS</sequence>
<accession>A0A0M2RGQ8</accession>
<proteinExistence type="predicted"/>
<dbReference type="STRING" id="1549748.WH95_01345"/>
<name>A0A0M2RGQ8_9PROT</name>
<keyword evidence="2" id="KW-1185">Reference proteome</keyword>
<protein>
    <submittedName>
        <fullName evidence="1">Uncharacterized protein</fullName>
    </submittedName>
</protein>